<feature type="region of interest" description="Disordered" evidence="1">
    <location>
        <begin position="55"/>
        <end position="79"/>
    </location>
</feature>
<keyword evidence="2" id="KW-0732">Signal</keyword>
<feature type="region of interest" description="Disordered" evidence="1">
    <location>
        <begin position="106"/>
        <end position="141"/>
    </location>
</feature>
<dbReference type="Proteomes" id="UP000230066">
    <property type="component" value="Unassembled WGS sequence"/>
</dbReference>
<evidence type="ECO:0000313" key="4">
    <source>
        <dbReference type="Proteomes" id="UP000230066"/>
    </source>
</evidence>
<organism evidence="3 4">
    <name type="scientific">Fasciola hepatica</name>
    <name type="common">Liver fluke</name>
    <dbReference type="NCBI Taxonomy" id="6192"/>
    <lineage>
        <taxon>Eukaryota</taxon>
        <taxon>Metazoa</taxon>
        <taxon>Spiralia</taxon>
        <taxon>Lophotrochozoa</taxon>
        <taxon>Platyhelminthes</taxon>
        <taxon>Trematoda</taxon>
        <taxon>Digenea</taxon>
        <taxon>Plagiorchiida</taxon>
        <taxon>Echinostomata</taxon>
        <taxon>Echinostomatoidea</taxon>
        <taxon>Fasciolidae</taxon>
        <taxon>Fasciola</taxon>
    </lineage>
</organism>
<accession>A0A4E0S202</accession>
<gene>
    <name evidence="3" type="ORF">D915_003911</name>
</gene>
<comment type="caution">
    <text evidence="3">The sequence shown here is derived from an EMBL/GenBank/DDBJ whole genome shotgun (WGS) entry which is preliminary data.</text>
</comment>
<feature type="compositionally biased region" description="Polar residues" evidence="1">
    <location>
        <begin position="118"/>
        <end position="134"/>
    </location>
</feature>
<evidence type="ECO:0000256" key="1">
    <source>
        <dbReference type="SAM" id="MobiDB-lite"/>
    </source>
</evidence>
<proteinExistence type="predicted"/>
<name>A0A4E0S202_FASHE</name>
<dbReference type="EMBL" id="JXXN02001185">
    <property type="protein sequence ID" value="THD25330.1"/>
    <property type="molecule type" value="Genomic_DNA"/>
</dbReference>
<feature type="compositionally biased region" description="Acidic residues" evidence="1">
    <location>
        <begin position="67"/>
        <end position="76"/>
    </location>
</feature>
<keyword evidence="4" id="KW-1185">Reference proteome</keyword>
<feature type="chain" id="PRO_5020024974" evidence="2">
    <location>
        <begin position="23"/>
        <end position="198"/>
    </location>
</feature>
<sequence>MSQSTVLIHCGLLLFILGSTQAAPYTMSTTETELNYTTDPNDAITKVSFTAQDEIETETQKEKNEELLDTETEEEWSGTTTEKQFNAFYQGHNEDATRWTEAVGHEKGTVTTRKAPKTTESSVGHSTTRMPQSTDKQKPDCGKRCLNELQRRRRFLFDLLGNLLRSTWDFTERQKRKILRDLQNMANFMRKIKYFSLI</sequence>
<reference evidence="3" key="1">
    <citation type="submission" date="2019-03" db="EMBL/GenBank/DDBJ databases">
        <title>Improved annotation for the trematode Fasciola hepatica.</title>
        <authorList>
            <person name="Choi Y.-J."/>
            <person name="Martin J."/>
            <person name="Mitreva M."/>
        </authorList>
    </citation>
    <scope>NUCLEOTIDE SEQUENCE [LARGE SCALE GENOMIC DNA]</scope>
</reference>
<evidence type="ECO:0000313" key="3">
    <source>
        <dbReference type="EMBL" id="THD25330.1"/>
    </source>
</evidence>
<feature type="signal peptide" evidence="2">
    <location>
        <begin position="1"/>
        <end position="22"/>
    </location>
</feature>
<dbReference type="AlphaFoldDB" id="A0A4E0S202"/>
<protein>
    <submittedName>
        <fullName evidence="3">Uncharacterized protein</fullName>
    </submittedName>
</protein>
<evidence type="ECO:0000256" key="2">
    <source>
        <dbReference type="SAM" id="SignalP"/>
    </source>
</evidence>